<comment type="similarity">
    <text evidence="1">Belongs to the helicase family.</text>
</comment>
<accession>A0A1E3HMA3</accession>
<dbReference type="InterPro" id="IPR027417">
    <property type="entry name" value="P-loop_NTPase"/>
</dbReference>
<dbReference type="RefSeq" id="XP_018992715.1">
    <property type="nucleotide sequence ID" value="XM_019138772.1"/>
</dbReference>
<feature type="region of interest" description="Disordered" evidence="2">
    <location>
        <begin position="274"/>
        <end position="304"/>
    </location>
</feature>
<keyword evidence="5" id="KW-1185">Reference proteome</keyword>
<gene>
    <name evidence="4" type="ORF">L202_04653</name>
</gene>
<keyword evidence="1" id="KW-0347">Helicase</keyword>
<organism evidence="4 5">
    <name type="scientific">Cryptococcus amylolentus CBS 6039</name>
    <dbReference type="NCBI Taxonomy" id="1295533"/>
    <lineage>
        <taxon>Eukaryota</taxon>
        <taxon>Fungi</taxon>
        <taxon>Dikarya</taxon>
        <taxon>Basidiomycota</taxon>
        <taxon>Agaricomycotina</taxon>
        <taxon>Tremellomycetes</taxon>
        <taxon>Tremellales</taxon>
        <taxon>Cryptococcaceae</taxon>
        <taxon>Cryptococcus</taxon>
    </lineage>
</organism>
<dbReference type="GO" id="GO:0016787">
    <property type="term" value="F:hydrolase activity"/>
    <property type="evidence" value="ECO:0007669"/>
    <property type="project" value="UniProtKB-KW"/>
</dbReference>
<name>A0A1E3HMA3_9TREE</name>
<dbReference type="EC" id="5.6.2.3" evidence="1"/>
<protein>
    <recommendedName>
        <fullName evidence="1">ATP-dependent DNA helicase</fullName>
        <ecNumber evidence="1">5.6.2.3</ecNumber>
    </recommendedName>
</protein>
<reference evidence="4 5" key="1">
    <citation type="submission" date="2016-06" db="EMBL/GenBank/DDBJ databases">
        <title>Evolution of pathogenesis and genome organization in the Tremellales.</title>
        <authorList>
            <person name="Cuomo C."/>
            <person name="Litvintseva A."/>
            <person name="Heitman J."/>
            <person name="Chen Y."/>
            <person name="Sun S."/>
            <person name="Springer D."/>
            <person name="Dromer F."/>
            <person name="Young S."/>
            <person name="Zeng Q."/>
            <person name="Chapman S."/>
            <person name="Gujja S."/>
            <person name="Saif S."/>
            <person name="Birren B."/>
        </authorList>
    </citation>
    <scope>NUCLEOTIDE SEQUENCE [LARGE SCALE GENOMIC DNA]</scope>
    <source>
        <strain evidence="4 5">CBS 6039</strain>
    </source>
</reference>
<keyword evidence="1" id="KW-0234">DNA repair</keyword>
<evidence type="ECO:0000256" key="2">
    <source>
        <dbReference type="SAM" id="MobiDB-lite"/>
    </source>
</evidence>
<dbReference type="GeneID" id="30155962"/>
<dbReference type="GO" id="GO:0006310">
    <property type="term" value="P:DNA recombination"/>
    <property type="evidence" value="ECO:0007669"/>
    <property type="project" value="UniProtKB-KW"/>
</dbReference>
<dbReference type="AlphaFoldDB" id="A0A1E3HMA3"/>
<keyword evidence="1" id="KW-0378">Hydrolase</keyword>
<comment type="catalytic activity">
    <reaction evidence="1">
        <text>ATP + H2O = ADP + phosphate + H(+)</text>
        <dbReference type="Rhea" id="RHEA:13065"/>
        <dbReference type="ChEBI" id="CHEBI:15377"/>
        <dbReference type="ChEBI" id="CHEBI:15378"/>
        <dbReference type="ChEBI" id="CHEBI:30616"/>
        <dbReference type="ChEBI" id="CHEBI:43474"/>
        <dbReference type="ChEBI" id="CHEBI:456216"/>
        <dbReference type="EC" id="5.6.2.3"/>
    </reaction>
</comment>
<evidence type="ECO:0000313" key="4">
    <source>
        <dbReference type="EMBL" id="ODN77479.1"/>
    </source>
</evidence>
<evidence type="ECO:0000259" key="3">
    <source>
        <dbReference type="Pfam" id="PF05970"/>
    </source>
</evidence>
<dbReference type="Gene3D" id="3.40.50.300">
    <property type="entry name" value="P-loop containing nucleotide triphosphate hydrolases"/>
    <property type="match status" value="1"/>
</dbReference>
<dbReference type="Proteomes" id="UP000094065">
    <property type="component" value="Unassembled WGS sequence"/>
</dbReference>
<feature type="domain" description="DNA helicase Pif1-like DEAD-box helicase" evidence="3">
    <location>
        <begin position="202"/>
        <end position="266"/>
    </location>
</feature>
<sequence length="316" mass="35140">MIIVEVAAEAGPAQECTVYHNTLHRPCPDLSLLRPSSFLRELYHAAEEVGRTKAMLKQNFNTRSTSRKSSHAYWIRVNYPHRLPDDRTFTAAITTAGRHARFNRDPLMTAESIYERNKDLFLYFNKPSVLIKDANPTDTPDLRFECAVAPKAGLYAAIIYGRRHGLYMDTSWRHKTRYRSPVTILATRNDAGHMVQAARDTIIGRLRPVKYLLIDEVSVVGVDTLFKIHKTLQGVTGDDQSDFGGLNIIFAGDAAQLPAVRQTPLHARIPAPAVPAPAADVPAPPPPPPPRHRSHRAAARTPPPRLRAIRAAYAVG</sequence>
<dbReference type="GO" id="GO:0005524">
    <property type="term" value="F:ATP binding"/>
    <property type="evidence" value="ECO:0007669"/>
    <property type="project" value="UniProtKB-KW"/>
</dbReference>
<dbReference type="EMBL" id="AWGJ01000007">
    <property type="protein sequence ID" value="ODN77479.1"/>
    <property type="molecule type" value="Genomic_DNA"/>
</dbReference>
<comment type="cofactor">
    <cofactor evidence="1">
        <name>Mg(2+)</name>
        <dbReference type="ChEBI" id="CHEBI:18420"/>
    </cofactor>
</comment>
<dbReference type="Pfam" id="PF05970">
    <property type="entry name" value="PIF1"/>
    <property type="match status" value="1"/>
</dbReference>
<keyword evidence="1" id="KW-0547">Nucleotide-binding</keyword>
<dbReference type="OrthoDB" id="2596771at2759"/>
<keyword evidence="1" id="KW-0067">ATP-binding</keyword>
<evidence type="ECO:0000313" key="5">
    <source>
        <dbReference type="Proteomes" id="UP000094065"/>
    </source>
</evidence>
<dbReference type="InterPro" id="IPR010285">
    <property type="entry name" value="DNA_helicase_pif1-like_DEAD"/>
</dbReference>
<keyword evidence="1" id="KW-0227">DNA damage</keyword>
<proteinExistence type="inferred from homology"/>
<dbReference type="GO" id="GO:0000723">
    <property type="term" value="P:telomere maintenance"/>
    <property type="evidence" value="ECO:0007669"/>
    <property type="project" value="InterPro"/>
</dbReference>
<evidence type="ECO:0000256" key="1">
    <source>
        <dbReference type="RuleBase" id="RU363044"/>
    </source>
</evidence>
<dbReference type="SUPFAM" id="SSF52540">
    <property type="entry name" value="P-loop containing nucleoside triphosphate hydrolases"/>
    <property type="match status" value="1"/>
</dbReference>
<keyword evidence="1" id="KW-0233">DNA recombination</keyword>
<dbReference type="GO" id="GO:0043139">
    <property type="term" value="F:5'-3' DNA helicase activity"/>
    <property type="evidence" value="ECO:0007669"/>
    <property type="project" value="UniProtKB-EC"/>
</dbReference>
<dbReference type="GO" id="GO:0006281">
    <property type="term" value="P:DNA repair"/>
    <property type="evidence" value="ECO:0007669"/>
    <property type="project" value="UniProtKB-KW"/>
</dbReference>
<comment type="caution">
    <text evidence="4">The sequence shown here is derived from an EMBL/GenBank/DDBJ whole genome shotgun (WGS) entry which is preliminary data.</text>
</comment>